<gene>
    <name evidence="2" type="ORF">AWB78_05896</name>
</gene>
<dbReference type="InterPro" id="IPR032710">
    <property type="entry name" value="NTF2-like_dom_sf"/>
</dbReference>
<dbReference type="NCBIfam" id="TIGR02246">
    <property type="entry name" value="SgcJ/EcaC family oxidoreductase"/>
    <property type="match status" value="1"/>
</dbReference>
<dbReference type="Gene3D" id="3.10.450.50">
    <property type="match status" value="1"/>
</dbReference>
<dbReference type="SUPFAM" id="SSF54427">
    <property type="entry name" value="NTF2-like"/>
    <property type="match status" value="1"/>
</dbReference>
<protein>
    <recommendedName>
        <fullName evidence="1">SnoaL-like domain-containing protein</fullName>
    </recommendedName>
</protein>
<dbReference type="AlphaFoldDB" id="A0A158E160"/>
<dbReference type="EMBL" id="FCOX02000041">
    <property type="protein sequence ID" value="SAL00176.1"/>
    <property type="molecule type" value="Genomic_DNA"/>
</dbReference>
<dbReference type="InterPro" id="IPR037401">
    <property type="entry name" value="SnoaL-like"/>
</dbReference>
<sequence length="167" mass="18647">MTHELSLEERVKRMEDVEAIKQLKATYARHLDDGYNPEGIASLFTEDGLWLIKGVGGEAKGRAGIKHHCRNLKEGIAWGQHNISSPLVTLSADGKRADATFYLVCLLTMASSPQKPEQEAFVLAGKYSDKLVKVGEQWLFEEITGTIDQSSPWTEGWVKAPFVKESW</sequence>
<evidence type="ECO:0000259" key="1">
    <source>
        <dbReference type="Pfam" id="PF13577"/>
    </source>
</evidence>
<accession>A0A158E160</accession>
<dbReference type="CDD" id="cd00531">
    <property type="entry name" value="NTF2_like"/>
    <property type="match status" value="1"/>
</dbReference>
<dbReference type="Proteomes" id="UP000071859">
    <property type="component" value="Unassembled WGS sequence"/>
</dbReference>
<feature type="domain" description="SnoaL-like" evidence="1">
    <location>
        <begin position="13"/>
        <end position="142"/>
    </location>
</feature>
<evidence type="ECO:0000313" key="2">
    <source>
        <dbReference type="EMBL" id="SAL00176.1"/>
    </source>
</evidence>
<dbReference type="RefSeq" id="WP_096031861.1">
    <property type="nucleotide sequence ID" value="NZ_FCOX02000041.1"/>
</dbReference>
<dbReference type="InterPro" id="IPR011944">
    <property type="entry name" value="Steroid_delta5-4_isomerase"/>
</dbReference>
<name>A0A158E160_9BURK</name>
<dbReference type="OrthoDB" id="4571298at2"/>
<dbReference type="Pfam" id="PF13577">
    <property type="entry name" value="SnoaL_4"/>
    <property type="match status" value="1"/>
</dbReference>
<organism evidence="2 3">
    <name type="scientific">Caballeronia calidae</name>
    <dbReference type="NCBI Taxonomy" id="1777139"/>
    <lineage>
        <taxon>Bacteria</taxon>
        <taxon>Pseudomonadati</taxon>
        <taxon>Pseudomonadota</taxon>
        <taxon>Betaproteobacteria</taxon>
        <taxon>Burkholderiales</taxon>
        <taxon>Burkholderiaceae</taxon>
        <taxon>Caballeronia</taxon>
    </lineage>
</organism>
<reference evidence="2" key="1">
    <citation type="submission" date="2016-01" db="EMBL/GenBank/DDBJ databases">
        <authorList>
            <person name="Peeters C."/>
        </authorList>
    </citation>
    <scope>NUCLEOTIDE SEQUENCE</scope>
    <source>
        <strain evidence="2">LMG 29321</strain>
    </source>
</reference>
<proteinExistence type="predicted"/>
<keyword evidence="3" id="KW-1185">Reference proteome</keyword>
<evidence type="ECO:0000313" key="3">
    <source>
        <dbReference type="Proteomes" id="UP000071859"/>
    </source>
</evidence>
<comment type="caution">
    <text evidence="2">The sequence shown here is derived from an EMBL/GenBank/DDBJ whole genome shotgun (WGS) entry which is preliminary data.</text>
</comment>